<protein>
    <submittedName>
        <fullName evidence="2">P1 family peptidase</fullName>
    </submittedName>
</protein>
<dbReference type="GO" id="GO:0004177">
    <property type="term" value="F:aminopeptidase activity"/>
    <property type="evidence" value="ECO:0007669"/>
    <property type="project" value="TreeGrafter"/>
</dbReference>
<keyword evidence="3" id="KW-1185">Reference proteome</keyword>
<evidence type="ECO:0000256" key="1">
    <source>
        <dbReference type="ARBA" id="ARBA00007068"/>
    </source>
</evidence>
<dbReference type="Proteomes" id="UP000515947">
    <property type="component" value="Chromosome"/>
</dbReference>
<proteinExistence type="inferred from homology"/>
<comment type="similarity">
    <text evidence="1">Belongs to the peptidase S58 family.</text>
</comment>
<dbReference type="SUPFAM" id="SSF56266">
    <property type="entry name" value="DmpA/ArgJ-like"/>
    <property type="match status" value="1"/>
</dbReference>
<evidence type="ECO:0000313" key="3">
    <source>
        <dbReference type="Proteomes" id="UP000515947"/>
    </source>
</evidence>
<dbReference type="PANTHER" id="PTHR36512">
    <property type="entry name" value="D-AMINOPEPTIDASE"/>
    <property type="match status" value="1"/>
</dbReference>
<reference evidence="2 3" key="1">
    <citation type="submission" date="2020-08" db="EMBL/GenBank/DDBJ databases">
        <title>Genome sequence of Nocardioides mesophilus KACC 16243T.</title>
        <authorList>
            <person name="Hyun D.-W."/>
            <person name="Bae J.-W."/>
        </authorList>
    </citation>
    <scope>NUCLEOTIDE SEQUENCE [LARGE SCALE GENOMIC DNA]</scope>
    <source>
        <strain evidence="2 3">KACC 16243</strain>
    </source>
</reference>
<sequence>MDEEYGDLHDDITDVPGIRVGHWTDPVGLTGCSVVLPPPHGAVAAVDVRGAAPGTRETDLLAPGRLVERVHAVVLAGGSAFGLAAADGVMSYLAERGVGLPTGHAVVPIVPAAVVYDLGVGSAQARPDAAAGVHACVDAEPGSPCGNGLFGAGTGATVGKLLGPDRAVDGGIGTASRALPGGGVVAAMAVVNAVGDVVAADGTVLAGVGAVETLLADGLARAPLAAANTTLVVVATDVVLTRTRAHRLAVVSHDGLALAVRPVHTSYDGDTVFVLSTADGTGREEEPVVLETAAVEVVARAIRNAVATATMDTVATATMDTVATATTGTVATAERGEAQSET</sequence>
<dbReference type="Pfam" id="PF03576">
    <property type="entry name" value="Peptidase_S58"/>
    <property type="match status" value="1"/>
</dbReference>
<dbReference type="PANTHER" id="PTHR36512:SF3">
    <property type="entry name" value="BLR5678 PROTEIN"/>
    <property type="match status" value="1"/>
</dbReference>
<dbReference type="EMBL" id="CP060713">
    <property type="protein sequence ID" value="QNN52075.1"/>
    <property type="molecule type" value="Genomic_DNA"/>
</dbReference>
<gene>
    <name evidence="2" type="ORF">H9L09_16420</name>
</gene>
<dbReference type="Gene3D" id="3.60.70.12">
    <property type="entry name" value="L-amino peptidase D-ALA esterase/amidase"/>
    <property type="match status" value="1"/>
</dbReference>
<dbReference type="InterPro" id="IPR005321">
    <property type="entry name" value="Peptidase_S58_DmpA"/>
</dbReference>
<dbReference type="AlphaFoldDB" id="A0A7G9R900"/>
<evidence type="ECO:0000313" key="2">
    <source>
        <dbReference type="EMBL" id="QNN52075.1"/>
    </source>
</evidence>
<dbReference type="CDD" id="cd02252">
    <property type="entry name" value="nylC_like"/>
    <property type="match status" value="1"/>
</dbReference>
<organism evidence="2 3">
    <name type="scientific">Nocardioides mesophilus</name>
    <dbReference type="NCBI Taxonomy" id="433659"/>
    <lineage>
        <taxon>Bacteria</taxon>
        <taxon>Bacillati</taxon>
        <taxon>Actinomycetota</taxon>
        <taxon>Actinomycetes</taxon>
        <taxon>Propionibacteriales</taxon>
        <taxon>Nocardioidaceae</taxon>
        <taxon>Nocardioides</taxon>
    </lineage>
</organism>
<accession>A0A7G9R900</accession>
<name>A0A7G9R900_9ACTN</name>
<dbReference type="InterPro" id="IPR016117">
    <property type="entry name" value="ArgJ-like_dom_sf"/>
</dbReference>
<dbReference type="KEGG" id="nmes:H9L09_16420"/>
<dbReference type="RefSeq" id="WP_187577918.1">
    <property type="nucleotide sequence ID" value="NZ_CP060713.1"/>
</dbReference>